<gene>
    <name evidence="1" type="ORF">ILEXP_LOCUS44054</name>
</gene>
<accession>A0ABC8TXU0</accession>
<evidence type="ECO:0000313" key="1">
    <source>
        <dbReference type="EMBL" id="CAK9174319.1"/>
    </source>
</evidence>
<dbReference type="Proteomes" id="UP001642360">
    <property type="component" value="Unassembled WGS sequence"/>
</dbReference>
<evidence type="ECO:0000313" key="2">
    <source>
        <dbReference type="Proteomes" id="UP001642360"/>
    </source>
</evidence>
<proteinExistence type="predicted"/>
<organism evidence="1 2">
    <name type="scientific">Ilex paraguariensis</name>
    <name type="common">yerba mate</name>
    <dbReference type="NCBI Taxonomy" id="185542"/>
    <lineage>
        <taxon>Eukaryota</taxon>
        <taxon>Viridiplantae</taxon>
        <taxon>Streptophyta</taxon>
        <taxon>Embryophyta</taxon>
        <taxon>Tracheophyta</taxon>
        <taxon>Spermatophyta</taxon>
        <taxon>Magnoliopsida</taxon>
        <taxon>eudicotyledons</taxon>
        <taxon>Gunneridae</taxon>
        <taxon>Pentapetalae</taxon>
        <taxon>asterids</taxon>
        <taxon>campanulids</taxon>
        <taxon>Aquifoliales</taxon>
        <taxon>Aquifoliaceae</taxon>
        <taxon>Ilex</taxon>
    </lineage>
</organism>
<keyword evidence="2" id="KW-1185">Reference proteome</keyword>
<protein>
    <submittedName>
        <fullName evidence="1">Uncharacterized protein</fullName>
    </submittedName>
</protein>
<dbReference type="EMBL" id="CAUOFW020006335">
    <property type="protein sequence ID" value="CAK9174319.1"/>
    <property type="molecule type" value="Genomic_DNA"/>
</dbReference>
<name>A0ABC8TXU0_9AQUA</name>
<reference evidence="1 2" key="1">
    <citation type="submission" date="2024-02" db="EMBL/GenBank/DDBJ databases">
        <authorList>
            <person name="Vignale AGUSTIN F."/>
            <person name="Sosa J E."/>
            <person name="Modenutti C."/>
        </authorList>
    </citation>
    <scope>NUCLEOTIDE SEQUENCE [LARGE SCALE GENOMIC DNA]</scope>
</reference>
<dbReference type="AlphaFoldDB" id="A0ABC8TXU0"/>
<comment type="caution">
    <text evidence="1">The sequence shown here is derived from an EMBL/GenBank/DDBJ whole genome shotgun (WGS) entry which is preliminary data.</text>
</comment>
<sequence length="134" mass="15351">MQIARRLPYTISEQVFSETSNLLRGGSNIRRRGRSFVAASVPLDTPKAKKVRKRVSKDERQAMVESFVNKTNSNPSKHENMKRVAAMDGNTDDDNSQGMLVATFFCDNDSDYETMTMGCYIQTNQIIFYKHCRR</sequence>